<evidence type="ECO:0000256" key="1">
    <source>
        <dbReference type="ARBA" id="ARBA00001947"/>
    </source>
</evidence>
<comment type="cofactor">
    <cofactor evidence="1">
        <name>Zn(2+)</name>
        <dbReference type="ChEBI" id="CHEBI:29105"/>
    </cofactor>
</comment>
<dbReference type="Gene3D" id="3.60.15.10">
    <property type="entry name" value="Ribonuclease Z/Hydroxyacylglutathione hydrolase-like"/>
    <property type="match status" value="1"/>
</dbReference>
<protein>
    <submittedName>
        <fullName evidence="6">Putative beta-lactamase domain protein</fullName>
    </submittedName>
</protein>
<keyword evidence="2" id="KW-0479">Metal-binding</keyword>
<evidence type="ECO:0000256" key="4">
    <source>
        <dbReference type="ARBA" id="ARBA00022833"/>
    </source>
</evidence>
<dbReference type="InterPro" id="IPR036866">
    <property type="entry name" value="RibonucZ/Hydroxyglut_hydro"/>
</dbReference>
<organism evidence="6">
    <name type="scientific">Desulfotignum balticum</name>
    <dbReference type="NCBI Taxonomy" id="115781"/>
    <lineage>
        <taxon>Bacteria</taxon>
        <taxon>Pseudomonadati</taxon>
        <taxon>Thermodesulfobacteriota</taxon>
        <taxon>Desulfobacteria</taxon>
        <taxon>Desulfobacterales</taxon>
        <taxon>Desulfobacteraceae</taxon>
        <taxon>Desulfotignum</taxon>
    </lineage>
</organism>
<dbReference type="InterPro" id="IPR051453">
    <property type="entry name" value="MBL_Glyoxalase_II"/>
</dbReference>
<evidence type="ECO:0000313" key="6">
    <source>
        <dbReference type="EMBL" id="BAH60914.1"/>
    </source>
</evidence>
<reference evidence="6" key="1">
    <citation type="journal article" date="2009" name="FEMS Microbiol. Lett.">
        <title>Identification of the Electron Transfer Flavoprotein as an Upregulated Enzyme in the Benzoate Utilization of Desulfotignum balticum.</title>
        <authorList>
            <person name="Habe H."/>
            <person name="Kobuna A."/>
            <person name="Hosoda A."/>
            <person name="Kosaka T."/>
            <person name="Endoh T."/>
            <person name="Tamura H."/>
            <person name="Yamane H."/>
            <person name="Nojiri H."/>
            <person name="Omori T."/>
            <person name="Watanabe K."/>
        </authorList>
    </citation>
    <scope>NUCLEOTIDE SEQUENCE</scope>
    <source>
        <strain evidence="6">DSM 7044</strain>
    </source>
</reference>
<dbReference type="GO" id="GO:0016787">
    <property type="term" value="F:hydrolase activity"/>
    <property type="evidence" value="ECO:0007669"/>
    <property type="project" value="UniProtKB-KW"/>
</dbReference>
<keyword evidence="4" id="KW-0862">Zinc</keyword>
<name>C4B7T2_9BACT</name>
<sequence>MTPQQIQVGPMKVCCYLLGCEKTGAGLIIDPGGEESRILDIAEKSNLHIEAIVNTHGHPDHTCGNAGIKAVTSAKIYIHVLDDLFFTSPESVKTRKRLGYSPAPPSDVTVIQGDKIFFGHKSLTVIHTPGHTPGSICLLMGNHCFTGDTLFVGSVGRTDFPGGSPNSMQDSIYKKIAKLSGDTIVWPGHHYGNRLSSTIADEMIRLRFSMGAG</sequence>
<dbReference type="PANTHER" id="PTHR46233">
    <property type="entry name" value="HYDROXYACYLGLUTATHIONE HYDROLASE GLOC"/>
    <property type="match status" value="1"/>
</dbReference>
<dbReference type="CDD" id="cd06262">
    <property type="entry name" value="metallo-hydrolase-like_MBL-fold"/>
    <property type="match status" value="1"/>
</dbReference>
<dbReference type="PANTHER" id="PTHR46233:SF3">
    <property type="entry name" value="HYDROXYACYLGLUTATHIONE HYDROLASE GLOC"/>
    <property type="match status" value="1"/>
</dbReference>
<dbReference type="SMART" id="SM00849">
    <property type="entry name" value="Lactamase_B"/>
    <property type="match status" value="1"/>
</dbReference>
<dbReference type="EMBL" id="AB471639">
    <property type="protein sequence ID" value="BAH60914.1"/>
    <property type="molecule type" value="Genomic_DNA"/>
</dbReference>
<keyword evidence="3" id="KW-0378">Hydrolase</keyword>
<dbReference type="AlphaFoldDB" id="C4B7T2"/>
<dbReference type="Pfam" id="PF00753">
    <property type="entry name" value="Lactamase_B"/>
    <property type="match status" value="1"/>
</dbReference>
<gene>
    <name evidence="6" type="primary">ORF24</name>
</gene>
<evidence type="ECO:0000259" key="5">
    <source>
        <dbReference type="SMART" id="SM00849"/>
    </source>
</evidence>
<dbReference type="GO" id="GO:0046872">
    <property type="term" value="F:metal ion binding"/>
    <property type="evidence" value="ECO:0007669"/>
    <property type="project" value="UniProtKB-KW"/>
</dbReference>
<dbReference type="InterPro" id="IPR001279">
    <property type="entry name" value="Metallo-B-lactamas"/>
</dbReference>
<evidence type="ECO:0000256" key="2">
    <source>
        <dbReference type="ARBA" id="ARBA00022723"/>
    </source>
</evidence>
<dbReference type="SUPFAM" id="SSF56281">
    <property type="entry name" value="Metallo-hydrolase/oxidoreductase"/>
    <property type="match status" value="1"/>
</dbReference>
<feature type="domain" description="Metallo-beta-lactamase" evidence="5">
    <location>
        <begin position="12"/>
        <end position="189"/>
    </location>
</feature>
<accession>C4B7T2</accession>
<evidence type="ECO:0000256" key="3">
    <source>
        <dbReference type="ARBA" id="ARBA00022801"/>
    </source>
</evidence>
<proteinExistence type="predicted"/>